<feature type="compositionally biased region" description="Basic and acidic residues" evidence="5">
    <location>
        <begin position="1004"/>
        <end position="1026"/>
    </location>
</feature>
<dbReference type="Gene3D" id="1.10.10.60">
    <property type="entry name" value="Homeodomain-like"/>
    <property type="match status" value="1"/>
</dbReference>
<dbReference type="Gene3D" id="3.40.5.120">
    <property type="match status" value="1"/>
</dbReference>
<evidence type="ECO:0000313" key="7">
    <source>
        <dbReference type="EMBL" id="GAQ81587.1"/>
    </source>
</evidence>
<dbReference type="InterPro" id="IPR009057">
    <property type="entry name" value="Homeodomain-like_sf"/>
</dbReference>
<feature type="region of interest" description="Disordered" evidence="5">
    <location>
        <begin position="17"/>
        <end position="43"/>
    </location>
</feature>
<feature type="compositionally biased region" description="Polar residues" evidence="5">
    <location>
        <begin position="980"/>
        <end position="989"/>
    </location>
</feature>
<feature type="region of interest" description="Disordered" evidence="5">
    <location>
        <begin position="926"/>
        <end position="948"/>
    </location>
</feature>
<dbReference type="OMA" id="CVENPAN"/>
<dbReference type="GO" id="GO:0003677">
    <property type="term" value="F:DNA binding"/>
    <property type="evidence" value="ECO:0007669"/>
    <property type="project" value="InterPro"/>
</dbReference>
<dbReference type="SUPFAM" id="SSF160481">
    <property type="entry name" value="BRK domain-like"/>
    <property type="match status" value="1"/>
</dbReference>
<feature type="compositionally biased region" description="Pro residues" evidence="5">
    <location>
        <begin position="630"/>
        <end position="639"/>
    </location>
</feature>
<protein>
    <recommendedName>
        <fullName evidence="6">BRK domain-containing protein</fullName>
    </recommendedName>
</protein>
<keyword evidence="8" id="KW-1185">Reference proteome</keyword>
<reference evidence="7 8" key="1">
    <citation type="journal article" date="2014" name="Nat. Commun.">
        <title>Klebsormidium flaccidum genome reveals primary factors for plant terrestrial adaptation.</title>
        <authorList>
            <person name="Hori K."/>
            <person name="Maruyama F."/>
            <person name="Fujisawa T."/>
            <person name="Togashi T."/>
            <person name="Yamamoto N."/>
            <person name="Seo M."/>
            <person name="Sato S."/>
            <person name="Yamada T."/>
            <person name="Mori H."/>
            <person name="Tajima N."/>
            <person name="Moriyama T."/>
            <person name="Ikeuchi M."/>
            <person name="Watanabe M."/>
            <person name="Wada H."/>
            <person name="Kobayashi K."/>
            <person name="Saito M."/>
            <person name="Masuda T."/>
            <person name="Sasaki-Sekimoto Y."/>
            <person name="Mashiguchi K."/>
            <person name="Awai K."/>
            <person name="Shimojima M."/>
            <person name="Masuda S."/>
            <person name="Iwai M."/>
            <person name="Nobusawa T."/>
            <person name="Narise T."/>
            <person name="Kondo S."/>
            <person name="Saito H."/>
            <person name="Sato R."/>
            <person name="Murakawa M."/>
            <person name="Ihara Y."/>
            <person name="Oshima-Yamada Y."/>
            <person name="Ohtaka K."/>
            <person name="Satoh M."/>
            <person name="Sonobe K."/>
            <person name="Ishii M."/>
            <person name="Ohtani R."/>
            <person name="Kanamori-Sato M."/>
            <person name="Honoki R."/>
            <person name="Miyazaki D."/>
            <person name="Mochizuki H."/>
            <person name="Umetsu J."/>
            <person name="Higashi K."/>
            <person name="Shibata D."/>
            <person name="Kamiya Y."/>
            <person name="Sato N."/>
            <person name="Nakamura Y."/>
            <person name="Tabata S."/>
            <person name="Ida S."/>
            <person name="Kurokawa K."/>
            <person name="Ohta H."/>
        </authorList>
    </citation>
    <scope>NUCLEOTIDE SEQUENCE [LARGE SCALE GENOMIC DNA]</scope>
    <source>
        <strain evidence="7 8">NIES-2285</strain>
    </source>
</reference>
<evidence type="ECO:0000313" key="8">
    <source>
        <dbReference type="Proteomes" id="UP000054558"/>
    </source>
</evidence>
<feature type="compositionally biased region" description="Polar residues" evidence="5">
    <location>
        <begin position="320"/>
        <end position="329"/>
    </location>
</feature>
<feature type="region of interest" description="Disordered" evidence="5">
    <location>
        <begin position="738"/>
        <end position="767"/>
    </location>
</feature>
<feature type="region of interest" description="Disordered" evidence="5">
    <location>
        <begin position="454"/>
        <end position="502"/>
    </location>
</feature>
<gene>
    <name evidence="7" type="ORF">KFL_000850030</name>
</gene>
<feature type="region of interest" description="Disordered" evidence="5">
    <location>
        <begin position="788"/>
        <end position="855"/>
    </location>
</feature>
<dbReference type="GO" id="GO:0005634">
    <property type="term" value="C:nucleus"/>
    <property type="evidence" value="ECO:0007669"/>
    <property type="project" value="UniProtKB-SubCell"/>
</dbReference>
<dbReference type="InterPro" id="IPR001356">
    <property type="entry name" value="HD"/>
</dbReference>
<feature type="region of interest" description="Disordered" evidence="5">
    <location>
        <begin position="969"/>
        <end position="1026"/>
    </location>
</feature>
<evidence type="ECO:0000256" key="5">
    <source>
        <dbReference type="SAM" id="MobiDB-lite"/>
    </source>
</evidence>
<feature type="compositionally biased region" description="Basic and acidic residues" evidence="5">
    <location>
        <begin position="796"/>
        <end position="829"/>
    </location>
</feature>
<dbReference type="Pfam" id="PF07533">
    <property type="entry name" value="BRK"/>
    <property type="match status" value="1"/>
</dbReference>
<evidence type="ECO:0000256" key="4">
    <source>
        <dbReference type="ARBA" id="ARBA00023242"/>
    </source>
</evidence>
<keyword evidence="4" id="KW-0539">Nucleus</keyword>
<proteinExistence type="predicted"/>
<dbReference type="AlphaFoldDB" id="A0A1Y1HYH2"/>
<dbReference type="CDD" id="cd00086">
    <property type="entry name" value="homeodomain"/>
    <property type="match status" value="1"/>
</dbReference>
<feature type="region of interest" description="Disordered" evidence="5">
    <location>
        <begin position="155"/>
        <end position="205"/>
    </location>
</feature>
<evidence type="ECO:0000256" key="3">
    <source>
        <dbReference type="ARBA" id="ARBA00023163"/>
    </source>
</evidence>
<feature type="compositionally biased region" description="Low complexity" evidence="5">
    <location>
        <begin position="640"/>
        <end position="658"/>
    </location>
</feature>
<dbReference type="EMBL" id="DF237034">
    <property type="protein sequence ID" value="GAQ81587.1"/>
    <property type="molecule type" value="Genomic_DNA"/>
</dbReference>
<evidence type="ECO:0000256" key="2">
    <source>
        <dbReference type="ARBA" id="ARBA00023015"/>
    </source>
</evidence>
<feature type="compositionally biased region" description="Low complexity" evidence="5">
    <location>
        <begin position="585"/>
        <end position="605"/>
    </location>
</feature>
<feature type="region of interest" description="Disordered" evidence="5">
    <location>
        <begin position="387"/>
        <end position="433"/>
    </location>
</feature>
<feature type="region of interest" description="Disordered" evidence="5">
    <location>
        <begin position="320"/>
        <end position="366"/>
    </location>
</feature>
<evidence type="ECO:0000256" key="1">
    <source>
        <dbReference type="ARBA" id="ARBA00004123"/>
    </source>
</evidence>
<feature type="region of interest" description="Disordered" evidence="5">
    <location>
        <begin position="577"/>
        <end position="605"/>
    </location>
</feature>
<dbReference type="Proteomes" id="UP000054558">
    <property type="component" value="Unassembled WGS sequence"/>
</dbReference>
<sequence length="1026" mass="108911">MADSTGLPDVLQSAACLAPPDAPLEGPAEWSVSEASSHEEHIPQTAFQPAGVSFEVRPNEELPQQWSPPFQPLLAVGLPPAAQVLVPDSGGVVWPPAGYSAPPTEVRPAVLAHDEARAAELQKGAEILAFSQRLGLLDLPLPEVPVPEGPIFVPTGPLFAHGDSDESGGRGLPDMEQSQSQGSTPLEDRAPGQHAAETESVDLERATQEEACPIAKPISMEPPEAQFQKPVYVAATARPSDAGVRGAGASAEAVLASPPNEVVPELDVARLLGRGELADDERVPIWNRAAQRKLTGRCGPMRKNLKAYLDKHPECEIYDHQQSGQSTPAQAPAAKRRSVQTAHRSGSHKRGSAQAEVEAPSSFVPGKRRATLREGYYRALQDGKVAGASDWGEQPRGEEGRGFPSGPSSDRDGGARGPSGGVPASLRPEPRALSPLSEVPARWDLAWAAYGMPRSSNGFVSERTERNSARDGAQPELEASPSGGPKSRERSPPGGGGKRKKMPLEQTAALQALADSVGWNSLNIEARAATARLCAEFGMTLGQVKKWFSNHRPRDFASFSSPRTPLDVYSSRQEVFLRPPPRWPSPTRSGTPPPASSRGVSRSPSPVLHALLPSAACQAPRSGSLQEPPASLPSPPPAPLRARSLGLGFSLSGSLGRSPQALAEAPSSGSLQGAPFFASPELPPSPGLRGSLHGPLPLDFLSRESPHDLLGAHLSLGPPADEALLAAAPLHAHLSLAASQAPTSSQPPAVAPPFHGAGPEASAPFFGTPADAAELEEGEHTVVAEGLHEEETDEGEWGHQEEVETRTKEGWSAEVAGRADESDDQDRAGRALGGAERGTAGAHKRGGSFGGFDLESNDASELDALMECEEEAGQRRLTPEVDHGRHGRPALRDTEKAGAIARSFQQAFTDRTVRMASLEASRNVSRGYRSMRQETASDTWQAPGRRDEEQARISLTSYRLKLRREVRERVPVGRSPSPYSLGSTLQRSRQAALEQQRGGAARAGRTEERHGDARPARQDSPGKPER</sequence>
<dbReference type="OrthoDB" id="5836at2759"/>
<name>A0A1Y1HYH2_KLENI</name>
<accession>A0A1Y1HYH2</accession>
<dbReference type="SUPFAM" id="SSF46689">
    <property type="entry name" value="Homeodomain-like"/>
    <property type="match status" value="1"/>
</dbReference>
<feature type="region of interest" description="Disordered" evidence="5">
    <location>
        <begin position="617"/>
        <end position="691"/>
    </location>
</feature>
<keyword evidence="2" id="KW-0805">Transcription regulation</keyword>
<feature type="domain" description="BRK" evidence="6">
    <location>
        <begin position="278"/>
        <end position="317"/>
    </location>
</feature>
<dbReference type="InterPro" id="IPR037259">
    <property type="entry name" value="BRK_sf"/>
</dbReference>
<organism evidence="7 8">
    <name type="scientific">Klebsormidium nitens</name>
    <name type="common">Green alga</name>
    <name type="synonym">Ulothrix nitens</name>
    <dbReference type="NCBI Taxonomy" id="105231"/>
    <lineage>
        <taxon>Eukaryota</taxon>
        <taxon>Viridiplantae</taxon>
        <taxon>Streptophyta</taxon>
        <taxon>Klebsormidiophyceae</taxon>
        <taxon>Klebsormidiales</taxon>
        <taxon>Klebsormidiaceae</taxon>
        <taxon>Klebsormidium</taxon>
    </lineage>
</organism>
<comment type="subcellular location">
    <subcellularLocation>
        <location evidence="1">Nucleus</location>
    </subcellularLocation>
</comment>
<dbReference type="InterPro" id="IPR006576">
    <property type="entry name" value="BRK_domain"/>
</dbReference>
<evidence type="ECO:0000259" key="6">
    <source>
        <dbReference type="Pfam" id="PF07533"/>
    </source>
</evidence>
<keyword evidence="3" id="KW-0804">Transcription</keyword>